<proteinExistence type="predicted"/>
<keyword evidence="2" id="KW-1185">Reference proteome</keyword>
<dbReference type="Proteomes" id="UP000694382">
    <property type="component" value="Chromosome 9"/>
</dbReference>
<reference evidence="1" key="2">
    <citation type="submission" date="2025-08" db="UniProtKB">
        <authorList>
            <consortium name="Ensembl"/>
        </authorList>
    </citation>
    <scope>IDENTIFICATION</scope>
</reference>
<evidence type="ECO:0000313" key="1">
    <source>
        <dbReference type="Ensembl" id="ENSCPVP00000021909.1"/>
    </source>
</evidence>
<dbReference type="Ensembl" id="ENSCPVT00000022880.2">
    <property type="protein sequence ID" value="ENSCPVP00000021909.1"/>
    <property type="gene ID" value="ENSCPVG00000015738.2"/>
</dbReference>
<protein>
    <submittedName>
        <fullName evidence="1">Uncharacterized protein</fullName>
    </submittedName>
</protein>
<evidence type="ECO:0000313" key="2">
    <source>
        <dbReference type="Proteomes" id="UP000694382"/>
    </source>
</evidence>
<organism evidence="1 2">
    <name type="scientific">Geospiza parvula</name>
    <name type="common">Small tree-finch</name>
    <name type="synonym">Camarhynchus parvulus</name>
    <dbReference type="NCBI Taxonomy" id="87175"/>
    <lineage>
        <taxon>Eukaryota</taxon>
        <taxon>Metazoa</taxon>
        <taxon>Chordata</taxon>
        <taxon>Craniata</taxon>
        <taxon>Vertebrata</taxon>
        <taxon>Euteleostomi</taxon>
        <taxon>Archelosauria</taxon>
        <taxon>Archosauria</taxon>
        <taxon>Dinosauria</taxon>
        <taxon>Saurischia</taxon>
        <taxon>Theropoda</taxon>
        <taxon>Coelurosauria</taxon>
        <taxon>Aves</taxon>
        <taxon>Neognathae</taxon>
        <taxon>Neoaves</taxon>
        <taxon>Telluraves</taxon>
        <taxon>Australaves</taxon>
        <taxon>Passeriformes</taxon>
        <taxon>Thraupidae</taxon>
        <taxon>Camarhynchus</taxon>
    </lineage>
</organism>
<accession>A0A8C3NPD7</accession>
<reference evidence="1" key="3">
    <citation type="submission" date="2025-09" db="UniProtKB">
        <authorList>
            <consortium name="Ensembl"/>
        </authorList>
    </citation>
    <scope>IDENTIFICATION</scope>
</reference>
<dbReference type="AlphaFoldDB" id="A0A8C3NPD7"/>
<sequence>QNSHNYKINVKYKVIIRHRYLFSTCFCPRGIWKNKYCYLIKFSTPTEKQGNFLKAMTTHARQAVLQWFTFQHGMGCKRTQPAIACFDN</sequence>
<name>A0A8C3NPD7_GEOPR</name>
<reference evidence="1" key="1">
    <citation type="submission" date="2020-02" db="EMBL/GenBank/DDBJ databases">
        <authorList>
            <person name="Enbody D E."/>
            <person name="Pettersson E M."/>
        </authorList>
    </citation>
    <scope>NUCLEOTIDE SEQUENCE [LARGE SCALE GENOMIC DNA]</scope>
</reference>